<evidence type="ECO:0000256" key="16">
    <source>
        <dbReference type="ARBA" id="ARBA00083871"/>
    </source>
</evidence>
<evidence type="ECO:0000256" key="15">
    <source>
        <dbReference type="ARBA" id="ARBA00078529"/>
    </source>
</evidence>
<dbReference type="GO" id="GO:0006515">
    <property type="term" value="P:protein quality control for misfolded or incompletely synthesized proteins"/>
    <property type="evidence" value="ECO:0007669"/>
    <property type="project" value="TreeGrafter"/>
</dbReference>
<feature type="active site" description="Charge relay system" evidence="17">
    <location>
        <position position="140"/>
    </location>
</feature>
<dbReference type="EMBL" id="CQAW01000001">
    <property type="protein sequence ID" value="CNG99347.1"/>
    <property type="molecule type" value="Genomic_DNA"/>
</dbReference>
<dbReference type="GO" id="GO:0042597">
    <property type="term" value="C:periplasmic space"/>
    <property type="evidence" value="ECO:0007669"/>
    <property type="project" value="TreeGrafter"/>
</dbReference>
<evidence type="ECO:0000256" key="4">
    <source>
        <dbReference type="ARBA" id="ARBA00011233"/>
    </source>
</evidence>
<dbReference type="Pfam" id="PF13365">
    <property type="entry name" value="Trypsin_2"/>
    <property type="match status" value="1"/>
</dbReference>
<evidence type="ECO:0000256" key="18">
    <source>
        <dbReference type="PIRSR" id="PIRSR611783-2"/>
    </source>
</evidence>
<keyword evidence="8 21" id="KW-0645">Protease</keyword>
<evidence type="ECO:0000256" key="6">
    <source>
        <dbReference type="ARBA" id="ARBA00022475"/>
    </source>
</evidence>
<dbReference type="PROSITE" id="PS50106">
    <property type="entry name" value="PDZ"/>
    <property type="match status" value="1"/>
</dbReference>
<dbReference type="FunFam" id="2.40.10.10:FF:000009">
    <property type="entry name" value="Serine endoprotease DegS, periplasmic"/>
    <property type="match status" value="1"/>
</dbReference>
<evidence type="ECO:0000256" key="17">
    <source>
        <dbReference type="PIRSR" id="PIRSR611783-1"/>
    </source>
</evidence>
<comment type="subunit">
    <text evidence="4">Homotrimer.</text>
</comment>
<dbReference type="CDD" id="cd06777">
    <property type="entry name" value="cpPDZ_DegS"/>
    <property type="match status" value="1"/>
</dbReference>
<keyword evidence="7" id="KW-0997">Cell inner membrane</keyword>
<dbReference type="Gene3D" id="2.30.42.10">
    <property type="match status" value="1"/>
</dbReference>
<dbReference type="SUPFAM" id="SSF50156">
    <property type="entry name" value="PDZ domain-like"/>
    <property type="match status" value="1"/>
</dbReference>
<dbReference type="AlphaFoldDB" id="A0A0T9NCS1"/>
<evidence type="ECO:0000256" key="13">
    <source>
        <dbReference type="ARBA" id="ARBA00023136"/>
    </source>
</evidence>
<dbReference type="InterPro" id="IPR001478">
    <property type="entry name" value="PDZ"/>
</dbReference>
<comment type="subcellular location">
    <subcellularLocation>
        <location evidence="2">Cell inner membrane</location>
        <topology evidence="2">Single-pass membrane protein</topology>
    </subcellularLocation>
</comment>
<dbReference type="GO" id="GO:0005886">
    <property type="term" value="C:plasma membrane"/>
    <property type="evidence" value="ECO:0007669"/>
    <property type="project" value="UniProtKB-SubCell"/>
</dbReference>
<keyword evidence="13 19" id="KW-0472">Membrane</keyword>
<evidence type="ECO:0000259" key="20">
    <source>
        <dbReference type="PROSITE" id="PS50106"/>
    </source>
</evidence>
<sequence>MLSSGYLFIHALNFMFLKLLRSIILGLIVAGILLVAIPMLRSPGHFFSGNGDSADEEAPISYNQAVRRAAPAVVNVYNRSLSPNQEGLAIRTLGSGVIMSDKGYILTNKHVINNAEQIIVALQNGRISEALLVGSDNLTDLAVLKIDAVNLPVIPININRTPHIGDVVLAIGNPYNLGQTVTQGIISATGRIGLSSSGRQNFLQTDASINQGNSGGALVNTLGELVGINTLSFDKSSNGETPEGIGFAIPTALATKVMEKLIRDGRVIRGYIGITGEEYPPFNASGNNGDRIHGIKVNKISPNGPAANANLQVGDIILSVNNKPATSVIETMDQVAEIRPGTTIPVLLLRNGQQITAQITITELDQNELLEQQPAPLS</sequence>
<organism evidence="21 22">
    <name type="scientific">Yersinia thracica</name>
    <dbReference type="NCBI Taxonomy" id="2890319"/>
    <lineage>
        <taxon>Bacteria</taxon>
        <taxon>Pseudomonadati</taxon>
        <taxon>Pseudomonadota</taxon>
        <taxon>Gammaproteobacteria</taxon>
        <taxon>Enterobacterales</taxon>
        <taxon>Yersiniaceae</taxon>
        <taxon>Yersinia</taxon>
    </lineage>
</organism>
<feature type="active site" description="Charge relay system" evidence="17">
    <location>
        <position position="110"/>
    </location>
</feature>
<keyword evidence="11" id="KW-0720">Serine protease</keyword>
<accession>A0A0T9NCS1</accession>
<feature type="active site" description="Charge relay system" evidence="17">
    <location>
        <position position="214"/>
    </location>
</feature>
<evidence type="ECO:0000256" key="3">
    <source>
        <dbReference type="ARBA" id="ARBA00010541"/>
    </source>
</evidence>
<protein>
    <recommendedName>
        <fullName evidence="14">Serine endoprotease DegS</fullName>
        <ecNumber evidence="5">3.4.21.107</ecNumber>
    </recommendedName>
    <alternativeName>
        <fullName evidence="16">Site-1 protease DegS</fullName>
    </alternativeName>
    <alternativeName>
        <fullName evidence="15">Site-1-type intramembrane protease</fullName>
    </alternativeName>
</protein>
<dbReference type="PRINTS" id="PR00834">
    <property type="entry name" value="PROTEASES2C"/>
</dbReference>
<dbReference type="NCBIfam" id="TIGR02038">
    <property type="entry name" value="protease_degS"/>
    <property type="match status" value="1"/>
</dbReference>
<evidence type="ECO:0000256" key="7">
    <source>
        <dbReference type="ARBA" id="ARBA00022519"/>
    </source>
</evidence>
<proteinExistence type="inferred from homology"/>
<dbReference type="Pfam" id="PF13180">
    <property type="entry name" value="PDZ_2"/>
    <property type="match status" value="1"/>
</dbReference>
<evidence type="ECO:0000256" key="1">
    <source>
        <dbReference type="ARBA" id="ARBA00001772"/>
    </source>
</evidence>
<dbReference type="InterPro" id="IPR043504">
    <property type="entry name" value="Peptidase_S1_PA_chymotrypsin"/>
</dbReference>
<dbReference type="FunFam" id="2.40.10.10:FF:000001">
    <property type="entry name" value="Periplasmic serine protease DegS"/>
    <property type="match status" value="1"/>
</dbReference>
<dbReference type="InterPro" id="IPR036034">
    <property type="entry name" value="PDZ_sf"/>
</dbReference>
<evidence type="ECO:0000256" key="11">
    <source>
        <dbReference type="ARBA" id="ARBA00022825"/>
    </source>
</evidence>
<dbReference type="EC" id="3.4.21.107" evidence="5"/>
<evidence type="ECO:0000256" key="19">
    <source>
        <dbReference type="SAM" id="Phobius"/>
    </source>
</evidence>
<evidence type="ECO:0000256" key="5">
    <source>
        <dbReference type="ARBA" id="ARBA00013035"/>
    </source>
</evidence>
<keyword evidence="10 21" id="KW-0378">Hydrolase</keyword>
<evidence type="ECO:0000313" key="21">
    <source>
        <dbReference type="EMBL" id="CNG99347.1"/>
    </source>
</evidence>
<keyword evidence="6" id="KW-1003">Cell membrane</keyword>
<dbReference type="SMART" id="SM00228">
    <property type="entry name" value="PDZ"/>
    <property type="match status" value="1"/>
</dbReference>
<dbReference type="Gene3D" id="2.40.10.10">
    <property type="entry name" value="Trypsin-like serine proteases"/>
    <property type="match status" value="2"/>
</dbReference>
<dbReference type="InterPro" id="IPR009003">
    <property type="entry name" value="Peptidase_S1_PA"/>
</dbReference>
<feature type="domain" description="PDZ" evidence="20">
    <location>
        <begin position="261"/>
        <end position="353"/>
    </location>
</feature>
<feature type="binding site" evidence="18">
    <location>
        <position position="197"/>
    </location>
    <ligand>
        <name>substrate</name>
    </ligand>
</feature>
<dbReference type="PANTHER" id="PTHR22939:SF101">
    <property type="entry name" value="PERIPLASMIC PH-DEPENDENT SERINE ENDOPROTEASE DEGQ"/>
    <property type="match status" value="1"/>
</dbReference>
<comment type="catalytic activity">
    <reaction evidence="1">
        <text>Acts on substrates that are at least partially unfolded. The cleavage site P1 residue is normally between a pair of hydrophobic residues, such as Val-|-Val.</text>
        <dbReference type="EC" id="3.4.21.107"/>
    </reaction>
</comment>
<evidence type="ECO:0000256" key="14">
    <source>
        <dbReference type="ARBA" id="ARBA00071522"/>
    </source>
</evidence>
<dbReference type="InterPro" id="IPR011783">
    <property type="entry name" value="Pept_S1C_DegS"/>
</dbReference>
<evidence type="ECO:0000256" key="10">
    <source>
        <dbReference type="ARBA" id="ARBA00022801"/>
    </source>
</evidence>
<evidence type="ECO:0000313" key="22">
    <source>
        <dbReference type="Proteomes" id="UP000041882"/>
    </source>
</evidence>
<keyword evidence="22" id="KW-1185">Reference proteome</keyword>
<gene>
    <name evidence="21" type="primary">degS</name>
    <name evidence="21" type="ORF">ERS008472_00199</name>
</gene>
<evidence type="ECO:0000256" key="9">
    <source>
        <dbReference type="ARBA" id="ARBA00022692"/>
    </source>
</evidence>
<dbReference type="PANTHER" id="PTHR22939">
    <property type="entry name" value="SERINE PROTEASE FAMILY S1C HTRA-RELATED"/>
    <property type="match status" value="1"/>
</dbReference>
<dbReference type="Proteomes" id="UP000041882">
    <property type="component" value="Unassembled WGS sequence"/>
</dbReference>
<comment type="similarity">
    <text evidence="3">Belongs to the peptidase S1C family.</text>
</comment>
<reference evidence="22" key="1">
    <citation type="submission" date="2015-03" db="EMBL/GenBank/DDBJ databases">
        <authorList>
            <consortium name="Pathogen Informatics"/>
            <person name="Murphy D."/>
        </authorList>
    </citation>
    <scope>NUCLEOTIDE SEQUENCE [LARGE SCALE GENOMIC DNA]</scope>
    <source>
        <strain evidence="22">IP6945</strain>
    </source>
</reference>
<keyword evidence="9 19" id="KW-0812">Transmembrane</keyword>
<keyword evidence="12 19" id="KW-1133">Transmembrane helix</keyword>
<name>A0A0T9NCS1_9GAMM</name>
<evidence type="ECO:0000256" key="12">
    <source>
        <dbReference type="ARBA" id="ARBA00022989"/>
    </source>
</evidence>
<dbReference type="NCBIfam" id="NF008147">
    <property type="entry name" value="PRK10898.1"/>
    <property type="match status" value="1"/>
</dbReference>
<dbReference type="SUPFAM" id="SSF50494">
    <property type="entry name" value="Trypsin-like serine proteases"/>
    <property type="match status" value="1"/>
</dbReference>
<feature type="transmembrane region" description="Helical" evidence="19">
    <location>
        <begin position="20"/>
        <end position="40"/>
    </location>
</feature>
<dbReference type="InterPro" id="IPR001940">
    <property type="entry name" value="Peptidase_S1C"/>
</dbReference>
<evidence type="ECO:0000256" key="2">
    <source>
        <dbReference type="ARBA" id="ARBA00004377"/>
    </source>
</evidence>
<dbReference type="GO" id="GO:0004252">
    <property type="term" value="F:serine-type endopeptidase activity"/>
    <property type="evidence" value="ECO:0007669"/>
    <property type="project" value="InterPro"/>
</dbReference>
<evidence type="ECO:0000256" key="8">
    <source>
        <dbReference type="ARBA" id="ARBA00022670"/>
    </source>
</evidence>